<organism evidence="1 2">
    <name type="scientific">Ambispora gerdemannii</name>
    <dbReference type="NCBI Taxonomy" id="144530"/>
    <lineage>
        <taxon>Eukaryota</taxon>
        <taxon>Fungi</taxon>
        <taxon>Fungi incertae sedis</taxon>
        <taxon>Mucoromycota</taxon>
        <taxon>Glomeromycotina</taxon>
        <taxon>Glomeromycetes</taxon>
        <taxon>Archaeosporales</taxon>
        <taxon>Ambisporaceae</taxon>
        <taxon>Ambispora</taxon>
    </lineage>
</organism>
<feature type="non-terminal residue" evidence="1">
    <location>
        <position position="1"/>
    </location>
</feature>
<keyword evidence="2" id="KW-1185">Reference proteome</keyword>
<protein>
    <submittedName>
        <fullName evidence="1">11341_t:CDS:1</fullName>
    </submittedName>
</protein>
<sequence>PQYVAKFYMPQLCCNMPQLSEAPSFNVKVKDGAAIGSFEFPSLAKHSHICIV</sequence>
<name>A0A9N9DWM8_9GLOM</name>
<comment type="caution">
    <text evidence="1">The sequence shown here is derived from an EMBL/GenBank/DDBJ whole genome shotgun (WGS) entry which is preliminary data.</text>
</comment>
<reference evidence="1" key="1">
    <citation type="submission" date="2021-06" db="EMBL/GenBank/DDBJ databases">
        <authorList>
            <person name="Kallberg Y."/>
            <person name="Tangrot J."/>
            <person name="Rosling A."/>
        </authorList>
    </citation>
    <scope>NUCLEOTIDE SEQUENCE</scope>
    <source>
        <strain evidence="1">MT106</strain>
    </source>
</reference>
<proteinExistence type="predicted"/>
<evidence type="ECO:0000313" key="1">
    <source>
        <dbReference type="EMBL" id="CAG8656043.1"/>
    </source>
</evidence>
<gene>
    <name evidence="1" type="ORF">AGERDE_LOCUS11605</name>
</gene>
<dbReference type="Proteomes" id="UP000789831">
    <property type="component" value="Unassembled WGS sequence"/>
</dbReference>
<evidence type="ECO:0000313" key="2">
    <source>
        <dbReference type="Proteomes" id="UP000789831"/>
    </source>
</evidence>
<dbReference type="EMBL" id="CAJVPL010005239">
    <property type="protein sequence ID" value="CAG8656043.1"/>
    <property type="molecule type" value="Genomic_DNA"/>
</dbReference>
<accession>A0A9N9DWM8</accession>
<dbReference type="AlphaFoldDB" id="A0A9N9DWM8"/>